<accession>A0ABR3QQG1</accession>
<comment type="caution">
    <text evidence="2">The sequence shown here is derived from an EMBL/GenBank/DDBJ whole genome shotgun (WGS) entry which is preliminary data.</text>
</comment>
<feature type="compositionally biased region" description="Basic and acidic residues" evidence="1">
    <location>
        <begin position="28"/>
        <end position="39"/>
    </location>
</feature>
<gene>
    <name evidence="2" type="ORF">SLS60_010157</name>
</gene>
<proteinExistence type="predicted"/>
<name>A0ABR3QQG1_9PLEO</name>
<protein>
    <submittedName>
        <fullName evidence="2">Uncharacterized protein</fullName>
    </submittedName>
</protein>
<reference evidence="2 3" key="1">
    <citation type="submission" date="2024-02" db="EMBL/GenBank/DDBJ databases">
        <title>De novo assembly and annotation of 12 fungi associated with fruit tree decline syndrome in Ontario, Canada.</title>
        <authorList>
            <person name="Sulman M."/>
            <person name="Ellouze W."/>
            <person name="Ilyukhin E."/>
        </authorList>
    </citation>
    <scope>NUCLEOTIDE SEQUENCE [LARGE SCALE GENOMIC DNA]</scope>
    <source>
        <strain evidence="2 3">M42-189</strain>
    </source>
</reference>
<evidence type="ECO:0000313" key="2">
    <source>
        <dbReference type="EMBL" id="KAL1594397.1"/>
    </source>
</evidence>
<organism evidence="2 3">
    <name type="scientific">Paraconiothyrium brasiliense</name>
    <dbReference type="NCBI Taxonomy" id="300254"/>
    <lineage>
        <taxon>Eukaryota</taxon>
        <taxon>Fungi</taxon>
        <taxon>Dikarya</taxon>
        <taxon>Ascomycota</taxon>
        <taxon>Pezizomycotina</taxon>
        <taxon>Dothideomycetes</taxon>
        <taxon>Pleosporomycetidae</taxon>
        <taxon>Pleosporales</taxon>
        <taxon>Massarineae</taxon>
        <taxon>Didymosphaeriaceae</taxon>
        <taxon>Paraconiothyrium</taxon>
    </lineage>
</organism>
<dbReference type="Proteomes" id="UP001521785">
    <property type="component" value="Unassembled WGS sequence"/>
</dbReference>
<evidence type="ECO:0000313" key="3">
    <source>
        <dbReference type="Proteomes" id="UP001521785"/>
    </source>
</evidence>
<feature type="compositionally biased region" description="Basic and acidic residues" evidence="1">
    <location>
        <begin position="52"/>
        <end position="85"/>
    </location>
</feature>
<keyword evidence="3" id="KW-1185">Reference proteome</keyword>
<feature type="region of interest" description="Disordered" evidence="1">
    <location>
        <begin position="1"/>
        <end position="104"/>
    </location>
</feature>
<evidence type="ECO:0000256" key="1">
    <source>
        <dbReference type="SAM" id="MobiDB-lite"/>
    </source>
</evidence>
<dbReference type="EMBL" id="JAKJXO020000017">
    <property type="protein sequence ID" value="KAL1594397.1"/>
    <property type="molecule type" value="Genomic_DNA"/>
</dbReference>
<sequence length="104" mass="11987">MPNSNSNPDSDSDPDSNSAHPYYSNTTHDCDAKHHSDRQCHRHFNNPCPHYYRKDYHKDISRRYSKGHGDSEKDVNSKHDYHEGVNEGGDDEDCNEREDSHGDA</sequence>